<evidence type="ECO:0000313" key="9">
    <source>
        <dbReference type="Proteomes" id="UP000093902"/>
    </source>
</evidence>
<proteinExistence type="predicted"/>
<evidence type="ECO:0000256" key="3">
    <source>
        <dbReference type="ARBA" id="ARBA00022723"/>
    </source>
</evidence>
<evidence type="ECO:0000256" key="1">
    <source>
        <dbReference type="ARBA" id="ARBA00001927"/>
    </source>
</evidence>
<dbReference type="EMBL" id="LZSO01000031">
    <property type="protein sequence ID" value="OBB27214.1"/>
    <property type="molecule type" value="Genomic_DNA"/>
</dbReference>
<keyword evidence="7" id="KW-0003">3Fe-4S</keyword>
<evidence type="ECO:0000256" key="5">
    <source>
        <dbReference type="ARBA" id="ARBA00023004"/>
    </source>
</evidence>
<keyword evidence="2" id="KW-0813">Transport</keyword>
<evidence type="ECO:0000256" key="6">
    <source>
        <dbReference type="ARBA" id="ARBA00023014"/>
    </source>
</evidence>
<evidence type="ECO:0000256" key="7">
    <source>
        <dbReference type="ARBA" id="ARBA00023291"/>
    </source>
</evidence>
<dbReference type="PANTHER" id="PTHR36923:SF3">
    <property type="entry name" value="FERREDOXIN"/>
    <property type="match status" value="1"/>
</dbReference>
<accession>A0A1A0R0B6</accession>
<dbReference type="OrthoDB" id="9803319at2"/>
<evidence type="ECO:0000256" key="4">
    <source>
        <dbReference type="ARBA" id="ARBA00022982"/>
    </source>
</evidence>
<keyword evidence="3" id="KW-0479">Metal-binding</keyword>
<dbReference type="Gene3D" id="3.30.70.20">
    <property type="match status" value="1"/>
</dbReference>
<dbReference type="AlphaFoldDB" id="A0A1A0R0B6"/>
<dbReference type="GO" id="GO:0046872">
    <property type="term" value="F:metal ion binding"/>
    <property type="evidence" value="ECO:0007669"/>
    <property type="project" value="UniProtKB-KW"/>
</dbReference>
<dbReference type="GO" id="GO:0051538">
    <property type="term" value="F:3 iron, 4 sulfur cluster binding"/>
    <property type="evidence" value="ECO:0007669"/>
    <property type="project" value="UniProtKB-KW"/>
</dbReference>
<evidence type="ECO:0000256" key="2">
    <source>
        <dbReference type="ARBA" id="ARBA00022448"/>
    </source>
</evidence>
<comment type="cofactor">
    <cofactor evidence="1">
        <name>[3Fe-4S] cluster</name>
        <dbReference type="ChEBI" id="CHEBI:21137"/>
    </cofactor>
</comment>
<dbReference type="SUPFAM" id="SSF54862">
    <property type="entry name" value="4Fe-4S ferredoxins"/>
    <property type="match status" value="1"/>
</dbReference>
<evidence type="ECO:0000313" key="8">
    <source>
        <dbReference type="EMBL" id="OBB27214.1"/>
    </source>
</evidence>
<keyword evidence="6" id="KW-0411">Iron-sulfur</keyword>
<dbReference type="Proteomes" id="UP000093902">
    <property type="component" value="Unassembled WGS sequence"/>
</dbReference>
<keyword evidence="5" id="KW-0408">Iron</keyword>
<dbReference type="PANTHER" id="PTHR36923">
    <property type="entry name" value="FERREDOXIN"/>
    <property type="match status" value="1"/>
</dbReference>
<dbReference type="RefSeq" id="WP_064934066.1">
    <property type="nucleotide sequence ID" value="NZ_CP034072.1"/>
</dbReference>
<gene>
    <name evidence="8" type="ORF">A5792_25770</name>
</gene>
<dbReference type="InterPro" id="IPR051269">
    <property type="entry name" value="Fe-S_cluster_ET"/>
</dbReference>
<name>A0A1A0R0B6_MYCPR</name>
<reference evidence="9" key="1">
    <citation type="submission" date="2016-06" db="EMBL/GenBank/DDBJ databases">
        <authorList>
            <person name="Sutton G."/>
            <person name="Brinkac L."/>
            <person name="Sanka R."/>
            <person name="Adams M."/>
            <person name="Lau E."/>
            <person name="Mehaffy C."/>
            <person name="Tameris M."/>
            <person name="Hatherill M."/>
            <person name="Hanekom W."/>
            <person name="Mahomed H."/>
            <person name="Mcshane H."/>
        </authorList>
    </citation>
    <scope>NUCLEOTIDE SEQUENCE [LARGE SCALE GENOMIC DNA]</scope>
    <source>
        <strain evidence="9">852002-51209_SCH5440388</strain>
    </source>
</reference>
<comment type="caution">
    <text evidence="8">The sequence shown here is derived from an EMBL/GenBank/DDBJ whole genome shotgun (WGS) entry which is preliminary data.</text>
</comment>
<dbReference type="Pfam" id="PF13370">
    <property type="entry name" value="Fer4_13"/>
    <property type="match status" value="1"/>
</dbReference>
<sequence length="63" mass="7200">MRISVNYDLCESNALCCFAAPEIFEVREDELLYVLDDNPPETMRAEVYEAINACPKRAITIDD</sequence>
<keyword evidence="4" id="KW-0249">Electron transport</keyword>
<organism evidence="8 9">
    <name type="scientific">Mycolicibacterium peregrinum</name>
    <name type="common">Mycobacterium peregrinum</name>
    <dbReference type="NCBI Taxonomy" id="43304"/>
    <lineage>
        <taxon>Bacteria</taxon>
        <taxon>Bacillati</taxon>
        <taxon>Actinomycetota</taxon>
        <taxon>Actinomycetes</taxon>
        <taxon>Mycobacteriales</taxon>
        <taxon>Mycobacteriaceae</taxon>
        <taxon>Mycolicibacterium</taxon>
    </lineage>
</organism>
<protein>
    <submittedName>
        <fullName evidence="8">Ferredoxin</fullName>
    </submittedName>
</protein>